<keyword evidence="2" id="KW-1185">Reference proteome</keyword>
<reference evidence="1 2" key="1">
    <citation type="journal article" date="2018" name="Science">
        <title>The opium poppy genome and morphinan production.</title>
        <authorList>
            <person name="Guo L."/>
            <person name="Winzer T."/>
            <person name="Yang X."/>
            <person name="Li Y."/>
            <person name="Ning Z."/>
            <person name="He Z."/>
            <person name="Teodor R."/>
            <person name="Lu Y."/>
            <person name="Bowser T.A."/>
            <person name="Graham I.A."/>
            <person name="Ye K."/>
        </authorList>
    </citation>
    <scope>NUCLEOTIDE SEQUENCE [LARGE SCALE GENOMIC DNA]</scope>
    <source>
        <strain evidence="2">cv. HN1</strain>
        <tissue evidence="1">Leaves</tissue>
    </source>
</reference>
<evidence type="ECO:0000313" key="2">
    <source>
        <dbReference type="Proteomes" id="UP000316621"/>
    </source>
</evidence>
<gene>
    <name evidence="1" type="ORF">C5167_023872</name>
</gene>
<dbReference type="AlphaFoldDB" id="A0A4Y7JQ62"/>
<dbReference type="EMBL" id="CM010719">
    <property type="protein sequence ID" value="RZC62091.1"/>
    <property type="molecule type" value="Genomic_DNA"/>
</dbReference>
<dbReference type="Proteomes" id="UP000316621">
    <property type="component" value="Chromosome 5"/>
</dbReference>
<accession>A0A4Y7JQ62</accession>
<organism evidence="1 2">
    <name type="scientific">Papaver somniferum</name>
    <name type="common">Opium poppy</name>
    <dbReference type="NCBI Taxonomy" id="3469"/>
    <lineage>
        <taxon>Eukaryota</taxon>
        <taxon>Viridiplantae</taxon>
        <taxon>Streptophyta</taxon>
        <taxon>Embryophyta</taxon>
        <taxon>Tracheophyta</taxon>
        <taxon>Spermatophyta</taxon>
        <taxon>Magnoliopsida</taxon>
        <taxon>Ranunculales</taxon>
        <taxon>Papaveraceae</taxon>
        <taxon>Papaveroideae</taxon>
        <taxon>Papaver</taxon>
    </lineage>
</organism>
<proteinExistence type="predicted"/>
<sequence length="272" mass="30911">MWLVDDLESFRVRPYDDVPRGALFSGPNFAFLDDVLDSTSSSLDDDDWDFIVMSTPGFIPGYFEGKCCAVEYNVYRVARQLGYDQGLASIQTPMFPADDDDLMKECYHRFLFNPNGPRLCRDRPFSLSVPSPKVPPKFTQAWCTNWYDELTRMIEFRNHLSIIETLLFFVIGLLDGEALSPQNSFSSPGSQGIIMGRSEQPMDQSNWKRRRHQSGQVMSGSRYPDPTPLPTIDSPNSLVGQATWFDFKGNAAAVASTYAHFLSVYNFPYLRN</sequence>
<evidence type="ECO:0000313" key="1">
    <source>
        <dbReference type="EMBL" id="RZC62091.1"/>
    </source>
</evidence>
<dbReference type="Gramene" id="RZC62091">
    <property type="protein sequence ID" value="RZC62091"/>
    <property type="gene ID" value="C5167_023872"/>
</dbReference>
<name>A0A4Y7JQ62_PAPSO</name>
<protein>
    <submittedName>
        <fullName evidence="1">Uncharacterized protein</fullName>
    </submittedName>
</protein>